<keyword evidence="3" id="KW-1185">Reference proteome</keyword>
<comment type="caution">
    <text evidence="2">The sequence shown here is derived from an EMBL/GenBank/DDBJ whole genome shotgun (WGS) entry which is preliminary data.</text>
</comment>
<dbReference type="Proteomes" id="UP000035009">
    <property type="component" value="Unassembled WGS sequence"/>
</dbReference>
<dbReference type="OrthoDB" id="153031at2"/>
<dbReference type="InterPro" id="IPR021424">
    <property type="entry name" value="PorA"/>
</dbReference>
<keyword evidence="1" id="KW-0812">Transmembrane</keyword>
<keyword evidence="1" id="KW-1133">Transmembrane helix</keyword>
<proteinExistence type="predicted"/>
<gene>
    <name evidence="2" type="ORF">GM1_005_01290</name>
</gene>
<dbReference type="eggNOG" id="ENOG5031U1J">
    <property type="taxonomic scope" value="Bacteria"/>
</dbReference>
<evidence type="ECO:0000313" key="3">
    <source>
        <dbReference type="Proteomes" id="UP000035009"/>
    </source>
</evidence>
<evidence type="ECO:0000313" key="2">
    <source>
        <dbReference type="EMBL" id="GAC78946.1"/>
    </source>
</evidence>
<accession>M3TC05</accession>
<dbReference type="RefSeq" id="WP_008377145.1">
    <property type="nucleotide sequence ID" value="NZ_BAOP01000005.1"/>
</dbReference>
<dbReference type="AlphaFoldDB" id="M3TC05"/>
<organism evidence="2 3">
    <name type="scientific">Gordonia malaquae NBRC 108250</name>
    <dbReference type="NCBI Taxonomy" id="1223542"/>
    <lineage>
        <taxon>Bacteria</taxon>
        <taxon>Bacillati</taxon>
        <taxon>Actinomycetota</taxon>
        <taxon>Actinomycetes</taxon>
        <taxon>Mycobacteriales</taxon>
        <taxon>Gordoniaceae</taxon>
        <taxon>Gordonia</taxon>
    </lineage>
</organism>
<dbReference type="Pfam" id="PF11271">
    <property type="entry name" value="PorA"/>
    <property type="match status" value="1"/>
</dbReference>
<feature type="transmembrane region" description="Helical" evidence="1">
    <location>
        <begin position="329"/>
        <end position="349"/>
    </location>
</feature>
<evidence type="ECO:0000256" key="1">
    <source>
        <dbReference type="SAM" id="Phobius"/>
    </source>
</evidence>
<dbReference type="EMBL" id="BAOP01000005">
    <property type="protein sequence ID" value="GAC78946.1"/>
    <property type="molecule type" value="Genomic_DNA"/>
</dbReference>
<evidence type="ECO:0008006" key="4">
    <source>
        <dbReference type="Google" id="ProtNLM"/>
    </source>
</evidence>
<dbReference type="STRING" id="410332.SAMN04488550_0456"/>
<name>M3TC05_GORML</name>
<reference evidence="2 3" key="1">
    <citation type="submission" date="2013-02" db="EMBL/GenBank/DDBJ databases">
        <title>Whole genome shotgun sequence of Gordonia malaquae NBRC 108250.</title>
        <authorList>
            <person name="Yoshida I."/>
            <person name="Hosoyama A."/>
            <person name="Tsuchikane K."/>
            <person name="Ando Y."/>
            <person name="Baba S."/>
            <person name="Ohji S."/>
            <person name="Hamada M."/>
            <person name="Tamura T."/>
            <person name="Yamazoe A."/>
            <person name="Yamazaki S."/>
            <person name="Fujita N."/>
        </authorList>
    </citation>
    <scope>NUCLEOTIDE SEQUENCE [LARGE SCALE GENOMIC DNA]</scope>
    <source>
        <strain evidence="2 3">NBRC 108250</strain>
    </source>
</reference>
<sequence>MAETPTPRWTTRDLLAPTAFFLGALLVAAAIALGPVVGDRFRAVRLDIDATWVADGADGSRVLDRCSLDRPTARVLDAQVQQRRRIVAVRPSDADVVTLQAGTSLGVDHYIVDGKSVKAKDVCEEQTLAATIDRVTIDRMTALPTGDASEIQFDDKKGAVSIPDRTGFTYLLPYDFELTFPRYFDVTTRRSVPLAHTGNETVDGRNTAHFTATVSDTDLSQFDTRAVVTRPASWFGTFRGVAPDEPLTATLHHSSVRDLYVDVATGVIVDERVHISEEFRFTPALAARSRELRDFRLVNIESTLTGDRQSRQDAGAAAARQRPVTLVTVVLPIVLGVLGVGAIAAGVVISRRSARS</sequence>
<keyword evidence="1" id="KW-0472">Membrane</keyword>
<protein>
    <recommendedName>
        <fullName evidence="4">DUF3068 domain-containing protein</fullName>
    </recommendedName>
</protein>